<evidence type="ECO:0000313" key="2">
    <source>
        <dbReference type="Proteomes" id="UP001163223"/>
    </source>
</evidence>
<organism evidence="1 2">
    <name type="scientific">Antarcticirhabdus aurantiaca</name>
    <dbReference type="NCBI Taxonomy" id="2606717"/>
    <lineage>
        <taxon>Bacteria</taxon>
        <taxon>Pseudomonadati</taxon>
        <taxon>Pseudomonadota</taxon>
        <taxon>Alphaproteobacteria</taxon>
        <taxon>Hyphomicrobiales</taxon>
        <taxon>Aurantimonadaceae</taxon>
        <taxon>Antarcticirhabdus</taxon>
    </lineage>
</organism>
<evidence type="ECO:0000313" key="1">
    <source>
        <dbReference type="EMBL" id="WAJ28050.1"/>
    </source>
</evidence>
<name>A0ACD4NMD5_9HYPH</name>
<protein>
    <submittedName>
        <fullName evidence="1">Tripartite tricarboxylate transporter substrate-binding protein</fullName>
    </submittedName>
</protein>
<reference evidence="1" key="1">
    <citation type="submission" date="2022-11" db="EMBL/GenBank/DDBJ databases">
        <title>beta-Carotene-producing bacterium, Jeongeuplla avenae sp. nov., alleviates the salt stress of Arabidopsis seedlings.</title>
        <authorList>
            <person name="Jiang L."/>
            <person name="Lee J."/>
        </authorList>
    </citation>
    <scope>NUCLEOTIDE SEQUENCE</scope>
    <source>
        <strain evidence="1">DY_R2A_6</strain>
    </source>
</reference>
<keyword evidence="2" id="KW-1185">Reference proteome</keyword>
<proteinExistence type="predicted"/>
<sequence length="366" mass="39243">MRTVSMNRRRILCAASAAAMALAGLPALAQEAAAPAPAPLPQLTDGKLPALADGFPSRQIVLLVVDEPGSTDSVFASQLAEAASKISPQPVVVEHRIDFTNFGTWEALAWVKDQGDIASQGYINFIYTLPDATIDLLAIDIESQVGVGLDDLNGIVGAERVPIVMIQRTGAPWGDTLDGLVAYAKENPAKVRHISGGPGSGHDATMQAWVRRLGIQVNDIIGGTPAERALAVASGEGDINTSPVDVFQPHMDAGRVVPLMVSGKDLPPPWDKLPSAQGSLGWTDDPFGQVRAVAGSPDVPAEHRQWLNDLYRLAMQDPDYRRKREQISGLQIMDLDHDGLNQLAETAIETVKPIYQEKGIYWADAQ</sequence>
<dbReference type="EMBL" id="CP113520">
    <property type="protein sequence ID" value="WAJ28050.1"/>
    <property type="molecule type" value="Genomic_DNA"/>
</dbReference>
<dbReference type="Proteomes" id="UP001163223">
    <property type="component" value="Chromosome"/>
</dbReference>
<gene>
    <name evidence="1" type="ORF">OXU80_25020</name>
</gene>
<accession>A0ACD4NMD5</accession>